<accession>A0AAD9XZH9</accession>
<protein>
    <submittedName>
        <fullName evidence="1">Uncharacterized protein</fullName>
    </submittedName>
</protein>
<evidence type="ECO:0000313" key="1">
    <source>
        <dbReference type="EMBL" id="KAK2731359.1"/>
    </source>
</evidence>
<reference evidence="1" key="1">
    <citation type="submission" date="2023-02" db="EMBL/GenBank/DDBJ databases">
        <title>Colletotrichum kahawae CIFC_Que2 genome sequencing and assembly.</title>
        <authorList>
            <person name="Baroncelli R."/>
        </authorList>
    </citation>
    <scope>NUCLEOTIDE SEQUENCE</scope>
    <source>
        <strain evidence="1">CIFC_Que2</strain>
    </source>
</reference>
<comment type="caution">
    <text evidence="1">The sequence shown here is derived from an EMBL/GenBank/DDBJ whole genome shotgun (WGS) entry which is preliminary data.</text>
</comment>
<dbReference type="AlphaFoldDB" id="A0AAD9XZH9"/>
<evidence type="ECO:0000313" key="2">
    <source>
        <dbReference type="Proteomes" id="UP001281614"/>
    </source>
</evidence>
<dbReference type="EMBL" id="VYYT01000588">
    <property type="protein sequence ID" value="KAK2731359.1"/>
    <property type="molecule type" value="Genomic_DNA"/>
</dbReference>
<keyword evidence="2" id="KW-1185">Reference proteome</keyword>
<proteinExistence type="predicted"/>
<dbReference type="Proteomes" id="UP001281614">
    <property type="component" value="Unassembled WGS sequence"/>
</dbReference>
<organism evidence="1 2">
    <name type="scientific">Colletotrichum kahawae</name>
    <name type="common">Coffee berry disease fungus</name>
    <dbReference type="NCBI Taxonomy" id="34407"/>
    <lineage>
        <taxon>Eukaryota</taxon>
        <taxon>Fungi</taxon>
        <taxon>Dikarya</taxon>
        <taxon>Ascomycota</taxon>
        <taxon>Pezizomycotina</taxon>
        <taxon>Sordariomycetes</taxon>
        <taxon>Hypocreomycetidae</taxon>
        <taxon>Glomerellales</taxon>
        <taxon>Glomerellaceae</taxon>
        <taxon>Colletotrichum</taxon>
        <taxon>Colletotrichum gloeosporioides species complex</taxon>
    </lineage>
</organism>
<gene>
    <name evidence="1" type="ORF">CKAH01_09007</name>
</gene>
<sequence>MLAETRRCCCSARQGGRECWVSSISRPLMLCLLSAVGGLRQEAILTVEGLTGTMSLMFVAAAWAGHDHLASYLRCCGNSAGSPLTCNQHVHCQSRSCCCPEPVHLRSSRFGFVSLQSSDRPLGHFAHWRL</sequence>
<name>A0AAD9XZH9_COLKA</name>